<proteinExistence type="predicted"/>
<accession>A0AC35EZD6</accession>
<reference evidence="2" key="1">
    <citation type="submission" date="2022-11" db="UniProtKB">
        <authorList>
            <consortium name="WormBaseParasite"/>
        </authorList>
    </citation>
    <scope>IDENTIFICATION</scope>
</reference>
<evidence type="ECO:0000313" key="1">
    <source>
        <dbReference type="Proteomes" id="UP000887580"/>
    </source>
</evidence>
<sequence length="119" mass="13710">MAETSAIASGAPSNIVPQKMFLRSRINPEFQIEVGRSKQLEMFVELHNHFPRIAKNTDKDLDWTNMFFKQMPKAFFKELLWKADFLDSRRFLVAAGDFVLAELFVAIQMEEGEQQPAGQ</sequence>
<protein>
    <submittedName>
        <fullName evidence="2">Uncharacterized protein</fullName>
    </submittedName>
</protein>
<name>A0AC35EZD6_9BILA</name>
<organism evidence="1 2">
    <name type="scientific">Panagrolaimus sp. PS1159</name>
    <dbReference type="NCBI Taxonomy" id="55785"/>
    <lineage>
        <taxon>Eukaryota</taxon>
        <taxon>Metazoa</taxon>
        <taxon>Ecdysozoa</taxon>
        <taxon>Nematoda</taxon>
        <taxon>Chromadorea</taxon>
        <taxon>Rhabditida</taxon>
        <taxon>Tylenchina</taxon>
        <taxon>Panagrolaimomorpha</taxon>
        <taxon>Panagrolaimoidea</taxon>
        <taxon>Panagrolaimidae</taxon>
        <taxon>Panagrolaimus</taxon>
    </lineage>
</organism>
<dbReference type="WBParaSite" id="PS1159_v2.g12189.t1">
    <property type="protein sequence ID" value="PS1159_v2.g12189.t1"/>
    <property type="gene ID" value="PS1159_v2.g12189"/>
</dbReference>
<dbReference type="Proteomes" id="UP000887580">
    <property type="component" value="Unplaced"/>
</dbReference>
<evidence type="ECO:0000313" key="2">
    <source>
        <dbReference type="WBParaSite" id="PS1159_v2.g12189.t1"/>
    </source>
</evidence>